<dbReference type="Proteomes" id="UP000632377">
    <property type="component" value="Unassembled WGS sequence"/>
</dbReference>
<proteinExistence type="inferred from homology"/>
<protein>
    <submittedName>
        <fullName evidence="3">LCP family protein</fullName>
    </submittedName>
</protein>
<feature type="domain" description="Cell envelope-related transcriptional attenuator" evidence="2">
    <location>
        <begin position="87"/>
        <end position="249"/>
    </location>
</feature>
<dbReference type="EMBL" id="JAESWC010000004">
    <property type="protein sequence ID" value="MBL4936360.1"/>
    <property type="molecule type" value="Genomic_DNA"/>
</dbReference>
<evidence type="ECO:0000313" key="3">
    <source>
        <dbReference type="EMBL" id="MBL4936360.1"/>
    </source>
</evidence>
<gene>
    <name evidence="3" type="ORF">JK636_11365</name>
</gene>
<dbReference type="PANTHER" id="PTHR33392">
    <property type="entry name" value="POLYISOPRENYL-TEICHOIC ACID--PEPTIDOGLYCAN TEICHOIC ACID TRANSFERASE TAGU"/>
    <property type="match status" value="1"/>
</dbReference>
<dbReference type="PANTHER" id="PTHR33392:SF6">
    <property type="entry name" value="POLYISOPRENYL-TEICHOIC ACID--PEPTIDOGLYCAN TEICHOIC ACID TRANSFERASE TAGU"/>
    <property type="match status" value="1"/>
</dbReference>
<dbReference type="InterPro" id="IPR004474">
    <property type="entry name" value="LytR_CpsA_psr"/>
</dbReference>
<accession>A0ABS1TAJ4</accession>
<dbReference type="RefSeq" id="WP_202749110.1">
    <property type="nucleotide sequence ID" value="NZ_JAESWC010000004.1"/>
</dbReference>
<evidence type="ECO:0000256" key="1">
    <source>
        <dbReference type="ARBA" id="ARBA00006068"/>
    </source>
</evidence>
<comment type="similarity">
    <text evidence="1">Belongs to the LytR/CpsA/Psr (LCP) family.</text>
</comment>
<dbReference type="NCBIfam" id="TIGR00350">
    <property type="entry name" value="lytR_cpsA_psr"/>
    <property type="match status" value="1"/>
</dbReference>
<dbReference type="InterPro" id="IPR050922">
    <property type="entry name" value="LytR/CpsA/Psr_CW_biosynth"/>
</dbReference>
<evidence type="ECO:0000259" key="2">
    <source>
        <dbReference type="Pfam" id="PF03816"/>
    </source>
</evidence>
<name>A0ABS1TAJ4_9CLOT</name>
<reference evidence="3 4" key="1">
    <citation type="submission" date="2021-01" db="EMBL/GenBank/DDBJ databases">
        <title>Genome public.</title>
        <authorList>
            <person name="Liu C."/>
            <person name="Sun Q."/>
        </authorList>
    </citation>
    <scope>NUCLEOTIDE SEQUENCE [LARGE SCALE GENOMIC DNA]</scope>
    <source>
        <strain evidence="3 4">YIM B02515</strain>
    </source>
</reference>
<dbReference type="Gene3D" id="3.40.630.190">
    <property type="entry name" value="LCP protein"/>
    <property type="match status" value="1"/>
</dbReference>
<organism evidence="3 4">
    <name type="scientific">Clostridium rhizosphaerae</name>
    <dbReference type="NCBI Taxonomy" id="2803861"/>
    <lineage>
        <taxon>Bacteria</taxon>
        <taxon>Bacillati</taxon>
        <taxon>Bacillota</taxon>
        <taxon>Clostridia</taxon>
        <taxon>Eubacteriales</taxon>
        <taxon>Clostridiaceae</taxon>
        <taxon>Clostridium</taxon>
    </lineage>
</organism>
<comment type="caution">
    <text evidence="3">The sequence shown here is derived from an EMBL/GenBank/DDBJ whole genome shotgun (WGS) entry which is preliminary data.</text>
</comment>
<dbReference type="Pfam" id="PF03816">
    <property type="entry name" value="LytR_cpsA_psr"/>
    <property type="match status" value="1"/>
</dbReference>
<sequence>MNKKTSKKKKWKVVIIILLVLCVLAAIPFYIITSKLGKINTTKITENPSELKIDENKFNTPDKNENDFINVLLLGIDSRDTSTDPGRSDSMIIATIDKKHNKIKLTSLMRDTLVDTTGHGPMEGLNQDRLNHTYAYGGALLTMQTINQNFDMNLKNYVKVDFWGLEKIIDSIGGVTIDVRQEEIQYINSYMSETSKIKKESFIPVKKTGMQKLNGRQAVAYSRIRYVGTDYERTERQRKVLSEVFKSISQKNTLELYKAVDTILPYVETSFTKAELLGLASSVALNKITTVEQYRIPEDKLGFTTYVNKQYFIGWKKDETISNLHKFIFETDK</sequence>
<keyword evidence="4" id="KW-1185">Reference proteome</keyword>
<evidence type="ECO:0000313" key="4">
    <source>
        <dbReference type="Proteomes" id="UP000632377"/>
    </source>
</evidence>